<evidence type="ECO:0000256" key="2">
    <source>
        <dbReference type="ARBA" id="ARBA00022741"/>
    </source>
</evidence>
<dbReference type="NCBIfam" id="TIGR00462">
    <property type="entry name" value="genX"/>
    <property type="match status" value="1"/>
</dbReference>
<dbReference type="NCBIfam" id="NF006828">
    <property type="entry name" value="PRK09350.1"/>
    <property type="match status" value="1"/>
</dbReference>
<dbReference type="InterPro" id="IPR004525">
    <property type="entry name" value="EpmA"/>
</dbReference>
<dbReference type="Gene3D" id="3.30.930.10">
    <property type="entry name" value="Bira Bifunctional Protein, Domain 2"/>
    <property type="match status" value="1"/>
</dbReference>
<dbReference type="GO" id="GO:0005737">
    <property type="term" value="C:cytoplasm"/>
    <property type="evidence" value="ECO:0000318"/>
    <property type="project" value="GO_Central"/>
</dbReference>
<dbReference type="GO" id="GO:0005524">
    <property type="term" value="F:ATP binding"/>
    <property type="evidence" value="ECO:0007669"/>
    <property type="project" value="UniProtKB-KW"/>
</dbReference>
<protein>
    <submittedName>
        <fullName evidence="7">Lysine--tRNA ligase genX</fullName>
        <ecNumber evidence="7">6.1.1.6</ecNumber>
    </submittedName>
</protein>
<dbReference type="GO" id="GO:0006430">
    <property type="term" value="P:lysyl-tRNA aminoacylation"/>
    <property type="evidence" value="ECO:0000318"/>
    <property type="project" value="GO_Central"/>
</dbReference>
<evidence type="ECO:0000259" key="6">
    <source>
        <dbReference type="PROSITE" id="PS50862"/>
    </source>
</evidence>
<accession>Q7UH30</accession>
<dbReference type="InterPro" id="IPR045864">
    <property type="entry name" value="aa-tRNA-synth_II/BPL/LPL"/>
</dbReference>
<dbReference type="PANTHER" id="PTHR42918:SF6">
    <property type="entry name" value="ELONGATION FACTOR P--(R)-BETA-LYSINE LIGASE"/>
    <property type="match status" value="1"/>
</dbReference>
<dbReference type="SUPFAM" id="SSF55681">
    <property type="entry name" value="Class II aaRS and biotin synthetases"/>
    <property type="match status" value="1"/>
</dbReference>
<dbReference type="InterPro" id="IPR004364">
    <property type="entry name" value="Aa-tRNA-synt_II"/>
</dbReference>
<dbReference type="FunCoup" id="Q7UH30">
    <property type="interactions" value="59"/>
</dbReference>
<dbReference type="GO" id="GO:0000049">
    <property type="term" value="F:tRNA binding"/>
    <property type="evidence" value="ECO:0000318"/>
    <property type="project" value="GO_Central"/>
</dbReference>
<evidence type="ECO:0000256" key="3">
    <source>
        <dbReference type="ARBA" id="ARBA00022840"/>
    </source>
</evidence>
<dbReference type="EMBL" id="BX294141">
    <property type="protein sequence ID" value="CAD78149.1"/>
    <property type="molecule type" value="Genomic_DNA"/>
</dbReference>
<feature type="region of interest" description="Disordered" evidence="4">
    <location>
        <begin position="53"/>
        <end position="76"/>
    </location>
</feature>
<evidence type="ECO:0000256" key="1">
    <source>
        <dbReference type="ARBA" id="ARBA00022598"/>
    </source>
</evidence>
<keyword evidence="8" id="KW-1185">Reference proteome</keyword>
<dbReference type="Proteomes" id="UP000001025">
    <property type="component" value="Chromosome"/>
</dbReference>
<keyword evidence="3" id="KW-0067">ATP-binding</keyword>
<sequence length="394" mass="43350">MTGWKTLALSIFLAVGSPLPSPASLVRLSSMPDPSAFSSEIDADSVREVTAAGLLRGNQQGKNTTRSEMNASSKPSLAVRLRQRAEMLREIRRFFDDRGFIEVQPPCLSRDCVVDAFLDPIEVESSQVGLFGELDSPTKFYLQTSPESAMKRLLAEGAPSIYAITPVFRKGETGARHNVEFSMLEWYEVGGDAASAIELLGNLAVEVLQSPSFKTVTYRDAFAKHLGFDPIEVPIVDLHGLVDEMDSSLAESIGLDRDALLDVLLSERIEPVFANDTPTILTRYPLTQAALAKPCQDDPQCAERFELFYRGVELANGYDELLDADELKKRYEHNNQIRMAHGRPALAVETTLLRAMRQGLPACSGVALGIDRLLMLRVDAHSIEDVVPLPTTRA</sequence>
<reference evidence="7 8" key="1">
    <citation type="journal article" date="2003" name="Proc. Natl. Acad. Sci. U.S.A.">
        <title>Complete genome sequence of the marine planctomycete Pirellula sp. strain 1.</title>
        <authorList>
            <person name="Gloeckner F.O."/>
            <person name="Kube M."/>
            <person name="Bauer M."/>
            <person name="Teeling H."/>
            <person name="Lombardot T."/>
            <person name="Ludwig W."/>
            <person name="Gade D."/>
            <person name="Beck A."/>
            <person name="Borzym K."/>
            <person name="Heitmann K."/>
            <person name="Rabus R."/>
            <person name="Schlesner H."/>
            <person name="Amann R."/>
            <person name="Reinhardt R."/>
        </authorList>
    </citation>
    <scope>NUCLEOTIDE SEQUENCE [LARGE SCALE GENOMIC DNA]</scope>
    <source>
        <strain evidence="8">DSM 10527 / NCIMB 13988 / SH1</strain>
    </source>
</reference>
<dbReference type="EC" id="6.1.1.6" evidence="7"/>
<name>Q7UH30_RHOBA</name>
<dbReference type="eggNOG" id="COG2269">
    <property type="taxonomic scope" value="Bacteria"/>
</dbReference>
<dbReference type="OrthoDB" id="9802326at2"/>
<dbReference type="STRING" id="243090.RB4877"/>
<dbReference type="PATRIC" id="fig|243090.15.peg.2314"/>
<evidence type="ECO:0000313" key="7">
    <source>
        <dbReference type="EMBL" id="CAD78149.1"/>
    </source>
</evidence>
<dbReference type="PROSITE" id="PS50862">
    <property type="entry name" value="AA_TRNA_LIGASE_II"/>
    <property type="match status" value="1"/>
</dbReference>
<evidence type="ECO:0000256" key="4">
    <source>
        <dbReference type="SAM" id="MobiDB-lite"/>
    </source>
</evidence>
<organism evidence="7 8">
    <name type="scientific">Rhodopirellula baltica (strain DSM 10527 / NCIMB 13988 / SH1)</name>
    <dbReference type="NCBI Taxonomy" id="243090"/>
    <lineage>
        <taxon>Bacteria</taxon>
        <taxon>Pseudomonadati</taxon>
        <taxon>Planctomycetota</taxon>
        <taxon>Planctomycetia</taxon>
        <taxon>Pirellulales</taxon>
        <taxon>Pirellulaceae</taxon>
        <taxon>Rhodopirellula</taxon>
    </lineage>
</organism>
<evidence type="ECO:0000313" key="8">
    <source>
        <dbReference type="Proteomes" id="UP000001025"/>
    </source>
</evidence>
<dbReference type="PANTHER" id="PTHR42918">
    <property type="entry name" value="LYSYL-TRNA SYNTHETASE"/>
    <property type="match status" value="1"/>
</dbReference>
<dbReference type="InParanoid" id="Q7UH30"/>
<dbReference type="EnsemblBacteria" id="CAD78149">
    <property type="protein sequence ID" value="CAD78149"/>
    <property type="gene ID" value="RB4877"/>
</dbReference>
<keyword evidence="2" id="KW-0547">Nucleotide-binding</keyword>
<dbReference type="AlphaFoldDB" id="Q7UH30"/>
<dbReference type="InterPro" id="IPR006195">
    <property type="entry name" value="aa-tRNA-synth_II"/>
</dbReference>
<dbReference type="KEGG" id="rba:RB4877"/>
<gene>
    <name evidence="7" type="ordered locus">RB4877</name>
</gene>
<feature type="compositionally biased region" description="Polar residues" evidence="4">
    <location>
        <begin position="57"/>
        <end position="75"/>
    </location>
</feature>
<dbReference type="Pfam" id="PF00152">
    <property type="entry name" value="tRNA-synt_2"/>
    <property type="match status" value="1"/>
</dbReference>
<dbReference type="HOGENOM" id="CLU_008255_1_1_0"/>
<proteinExistence type="predicted"/>
<feature type="signal peptide" evidence="5">
    <location>
        <begin position="1"/>
        <end position="23"/>
    </location>
</feature>
<feature type="chain" id="PRO_5004292167" evidence="5">
    <location>
        <begin position="24"/>
        <end position="394"/>
    </location>
</feature>
<dbReference type="FunFam" id="3.30.930.10:FF:000262">
    <property type="entry name" value="Aminoacyl-tRNA synthetase, class II (D, K and N) domain protein"/>
    <property type="match status" value="1"/>
</dbReference>
<dbReference type="GO" id="GO:0004824">
    <property type="term" value="F:lysine-tRNA ligase activity"/>
    <property type="evidence" value="ECO:0000318"/>
    <property type="project" value="GO_Central"/>
</dbReference>
<keyword evidence="5" id="KW-0732">Signal</keyword>
<feature type="domain" description="Aminoacyl-transfer RNA synthetases class-II family profile" evidence="6">
    <location>
        <begin position="81"/>
        <end position="388"/>
    </location>
</feature>
<evidence type="ECO:0000256" key="5">
    <source>
        <dbReference type="SAM" id="SignalP"/>
    </source>
</evidence>
<keyword evidence="1 7" id="KW-0436">Ligase</keyword>